<protein>
    <submittedName>
        <fullName evidence="3">Uncharacterized protein</fullName>
    </submittedName>
</protein>
<evidence type="ECO:0000256" key="1">
    <source>
        <dbReference type="SAM" id="MobiDB-lite"/>
    </source>
</evidence>
<feature type="compositionally biased region" description="Basic and acidic residues" evidence="1">
    <location>
        <begin position="691"/>
        <end position="702"/>
    </location>
</feature>
<accession>A0A9P8IIW4</accession>
<comment type="caution">
    <text evidence="3">The sequence shown here is derived from an EMBL/GenBank/DDBJ whole genome shotgun (WGS) entry which is preliminary data.</text>
</comment>
<dbReference type="EMBL" id="JAGHQM010001328">
    <property type="protein sequence ID" value="KAH0555850.1"/>
    <property type="molecule type" value="Genomic_DNA"/>
</dbReference>
<feature type="compositionally biased region" description="Polar residues" evidence="1">
    <location>
        <begin position="904"/>
        <end position="920"/>
    </location>
</feature>
<feature type="compositionally biased region" description="Polar residues" evidence="1">
    <location>
        <begin position="799"/>
        <end position="809"/>
    </location>
</feature>
<feature type="compositionally biased region" description="Polar residues" evidence="1">
    <location>
        <begin position="514"/>
        <end position="529"/>
    </location>
</feature>
<keyword evidence="2" id="KW-1133">Transmembrane helix</keyword>
<organism evidence="3 4">
    <name type="scientific">Trichoglossum hirsutum</name>
    <dbReference type="NCBI Taxonomy" id="265104"/>
    <lineage>
        <taxon>Eukaryota</taxon>
        <taxon>Fungi</taxon>
        <taxon>Dikarya</taxon>
        <taxon>Ascomycota</taxon>
        <taxon>Pezizomycotina</taxon>
        <taxon>Geoglossomycetes</taxon>
        <taxon>Geoglossales</taxon>
        <taxon>Geoglossaceae</taxon>
        <taxon>Trichoglossum</taxon>
    </lineage>
</organism>
<feature type="region of interest" description="Disordered" evidence="1">
    <location>
        <begin position="796"/>
        <end position="948"/>
    </location>
</feature>
<keyword evidence="2" id="KW-0472">Membrane</keyword>
<evidence type="ECO:0000313" key="4">
    <source>
        <dbReference type="Proteomes" id="UP000750711"/>
    </source>
</evidence>
<feature type="compositionally biased region" description="Basic and acidic residues" evidence="1">
    <location>
        <begin position="596"/>
        <end position="605"/>
    </location>
</feature>
<feature type="compositionally biased region" description="Basic and acidic residues" evidence="1">
    <location>
        <begin position="937"/>
        <end position="948"/>
    </location>
</feature>
<feature type="transmembrane region" description="Helical" evidence="2">
    <location>
        <begin position="1149"/>
        <end position="1173"/>
    </location>
</feature>
<keyword evidence="2" id="KW-0812">Transmembrane</keyword>
<gene>
    <name evidence="3" type="ORF">GP486_006204</name>
</gene>
<name>A0A9P8IIW4_9PEZI</name>
<feature type="region of interest" description="Disordered" evidence="1">
    <location>
        <begin position="691"/>
        <end position="712"/>
    </location>
</feature>
<reference evidence="3" key="1">
    <citation type="submission" date="2021-03" db="EMBL/GenBank/DDBJ databases">
        <title>Comparative genomics and phylogenomic investigation of the class Geoglossomycetes provide insights into ecological specialization and systematics.</title>
        <authorList>
            <person name="Melie T."/>
            <person name="Pirro S."/>
            <person name="Miller A.N."/>
            <person name="Quandt A."/>
        </authorList>
    </citation>
    <scope>NUCLEOTIDE SEQUENCE</scope>
    <source>
        <strain evidence="3">CAQ_001_2017</strain>
    </source>
</reference>
<feature type="compositionally biased region" description="Basic and acidic residues" evidence="1">
    <location>
        <begin position="1016"/>
        <end position="1029"/>
    </location>
</feature>
<feature type="compositionally biased region" description="Basic and acidic residues" evidence="1">
    <location>
        <begin position="891"/>
        <end position="903"/>
    </location>
</feature>
<feature type="compositionally biased region" description="Basic and acidic residues" evidence="1">
    <location>
        <begin position="549"/>
        <end position="573"/>
    </location>
</feature>
<feature type="region of interest" description="Disordered" evidence="1">
    <location>
        <begin position="514"/>
        <end position="628"/>
    </location>
</feature>
<keyword evidence="4" id="KW-1185">Reference proteome</keyword>
<evidence type="ECO:0000313" key="3">
    <source>
        <dbReference type="EMBL" id="KAH0555850.1"/>
    </source>
</evidence>
<evidence type="ECO:0000256" key="2">
    <source>
        <dbReference type="SAM" id="Phobius"/>
    </source>
</evidence>
<proteinExistence type="predicted"/>
<feature type="compositionally biased region" description="Acidic residues" evidence="1">
    <location>
        <begin position="826"/>
        <end position="842"/>
    </location>
</feature>
<dbReference type="Proteomes" id="UP000750711">
    <property type="component" value="Unassembled WGS sequence"/>
</dbReference>
<feature type="region of interest" description="Disordered" evidence="1">
    <location>
        <begin position="1012"/>
        <end position="1044"/>
    </location>
</feature>
<feature type="compositionally biased region" description="Acidic residues" evidence="1">
    <location>
        <begin position="535"/>
        <end position="548"/>
    </location>
</feature>
<dbReference type="AlphaFoldDB" id="A0A9P8IIW4"/>
<sequence length="1199" mass="133728">MDDSKLPTYWLRAHADIFQGRYKCENEHSQFSCPGCCGDDAQDALTHVKIFDNGDGQAGTAFHLRLRRDRPRVDDSRNTQTTVDEAYARLGRLLESLQAQGARIREVVTPFRKSLHKTSTARPDIEFLTLDMMYPVKIMVDTFSDLVATSGQPVLGDSHQKTTILLREQRVLKLFWEDGFLQVVNCLQETSKEYADDSIKWLLGYICAYTAVALGNTVSRLTDQCSVKQDLVRYRALIFSRLSINFPSDRKLWQDAAHLEARAMIGERDDISGANHILGLVRRDSLRRLHSLALARYFAGHQNEGIEDALEELFEEPAAGDDKSDGDPDDVVREFIQFSDSDAEDTPEPAVTSCLGLQGDDRGCLKDWLEVYQLVAFPPSSAKKSTPKLDSFVKALEKSLKAGGKEKAEFGRMISIELFCILLSHTAKVPEMGPRVRLDAKVVENATSLISRVTEVVARVGRPVHTLPFWVNVLAFILHISGDEKMLERYRSAIPWGDVVAWLNDLTRGRFSFVSSGPVQDPSVSSTEPKVSVELDQEPDDEAEEESKDGETAKEEDKDGEKTVQQDLTDKSPTKTFGDESIQNFDSKEQITGPEADVKLAENPDSKQQSTEPEADGKSAEPTPSSIADVVKSPSSLFLLPQAKTCSINTKALRSHIQDLQGLDWAEPAFKLLQDYFGSDIDGRLQDDAQLEKTKPEPEENKPTPCEPDGEKEKGMIASIFAILKKAVPKSITTRTTGGAHTFDGLDDRRKKGALTPFDYEVILIDIILHLALKIVNRRTTPLRIELDEKRKQCYFINSDPQDPSNGGTTEDALADTTVDTASKDDVEDEEGDPDSFGELMDDLGYPEKSEDVNVSSASSSCDGIETPPVIDEDDKTEKERGGQPEPAENDVEKQGANKDRAATTETIENSSLKSTSSGDPASVVGSLPSAAASNQREYEQKDLDLDSGDIFKLDLDVEFDNLSAEATPENHIKDSEPGLVDEGETVTMVTITDPKVENEKETTITRFPKKSGRRVAGEGKQAARERKQAARKKRRTEEKQKEAKATTRFLQVLSFLTRPLIKYRDEEFDKPVKPSQGDQVLFHFMSNGNVTIPMSAEHVKLWEIEKKDAKEKKWLVMSPAQIRRMTWITLPQWARELNQLFLANPRLFALYTVVVLGLVAFLMTLGLVWWLVWRLLMTQSVQLPAAAAAPSVGPWERY</sequence>